<evidence type="ECO:0000259" key="2">
    <source>
        <dbReference type="Pfam" id="PF22182"/>
    </source>
</evidence>
<feature type="domain" description="DUF6945" evidence="2">
    <location>
        <begin position="32"/>
        <end position="103"/>
    </location>
</feature>
<evidence type="ECO:0000256" key="1">
    <source>
        <dbReference type="SAM" id="MobiDB-lite"/>
    </source>
</evidence>
<protein>
    <recommendedName>
        <fullName evidence="2">DUF6945 domain-containing protein</fullName>
    </recommendedName>
</protein>
<dbReference type="InterPro" id="IPR054027">
    <property type="entry name" value="DUF6945"/>
</dbReference>
<accession>A0ABY2ZBR0</accession>
<feature type="compositionally biased region" description="Polar residues" evidence="1">
    <location>
        <begin position="171"/>
        <end position="184"/>
    </location>
</feature>
<reference evidence="3 4" key="1">
    <citation type="submission" date="2019-06" db="EMBL/GenBank/DDBJ databases">
        <title>Taxogenomics and systematics of the genus Pantoea.</title>
        <authorList>
            <person name="Tambong J.T."/>
        </authorList>
    </citation>
    <scope>NUCLEOTIDE SEQUENCE [LARGE SCALE GENOMIC DNA]</scope>
    <source>
        <strain evidence="3 4">LMG 2558</strain>
    </source>
</reference>
<feature type="region of interest" description="Disordered" evidence="1">
    <location>
        <begin position="153"/>
        <end position="207"/>
    </location>
</feature>
<organism evidence="3 4">
    <name type="scientific">Pantoea anthophila</name>
    <dbReference type="NCBI Taxonomy" id="470931"/>
    <lineage>
        <taxon>Bacteria</taxon>
        <taxon>Pseudomonadati</taxon>
        <taxon>Pseudomonadota</taxon>
        <taxon>Gammaproteobacteria</taxon>
        <taxon>Enterobacterales</taxon>
        <taxon>Erwiniaceae</taxon>
        <taxon>Pantoea</taxon>
    </lineage>
</organism>
<gene>
    <name evidence="3" type="ORF">FJW00_04955</name>
</gene>
<dbReference type="EMBL" id="VHIZ01000027">
    <property type="protein sequence ID" value="TPV30158.1"/>
    <property type="molecule type" value="Genomic_DNA"/>
</dbReference>
<keyword evidence="4" id="KW-1185">Reference proteome</keyword>
<name>A0ABY2ZBR0_9GAMM</name>
<feature type="compositionally biased region" description="Acidic residues" evidence="1">
    <location>
        <begin position="197"/>
        <end position="207"/>
    </location>
</feature>
<sequence>MEPTEATDSEVEKVIDGDVYFYRSEEIALSEATRITNKKTGATVKLTPNVKAAYKVMRYRYSYFSTEHQGYFDNQDDIAAGCSLGLSTIERILPVLASAGLIEIESITLAKDKRSNSYVVYNINPDDFLLERKDKKLGWVNCLEYPVFGSKRPQEAPKVEVQETEAVTETSPQEPQQPETNPALPSSDDIHTSADSGSDDSQDEQQT</sequence>
<evidence type="ECO:0000313" key="3">
    <source>
        <dbReference type="EMBL" id="TPV30158.1"/>
    </source>
</evidence>
<proteinExistence type="predicted"/>
<evidence type="ECO:0000313" key="4">
    <source>
        <dbReference type="Proteomes" id="UP000316142"/>
    </source>
</evidence>
<dbReference type="Proteomes" id="UP000316142">
    <property type="component" value="Unassembled WGS sequence"/>
</dbReference>
<feature type="non-terminal residue" evidence="3">
    <location>
        <position position="207"/>
    </location>
</feature>
<comment type="caution">
    <text evidence="3">The sequence shown here is derived from an EMBL/GenBank/DDBJ whole genome shotgun (WGS) entry which is preliminary data.</text>
</comment>
<dbReference type="Pfam" id="PF22182">
    <property type="entry name" value="DUF6945"/>
    <property type="match status" value="1"/>
</dbReference>